<dbReference type="EMBL" id="BGPR01033434">
    <property type="protein sequence ID" value="GBO07361.1"/>
    <property type="molecule type" value="Genomic_DNA"/>
</dbReference>
<keyword evidence="2" id="KW-1185">Reference proteome</keyword>
<evidence type="ECO:0000313" key="2">
    <source>
        <dbReference type="Proteomes" id="UP000499080"/>
    </source>
</evidence>
<name>A0A4Y2U5L5_ARAVE</name>
<gene>
    <name evidence="1" type="ORF">AVEN_34534_1</name>
</gene>
<evidence type="ECO:0000313" key="1">
    <source>
        <dbReference type="EMBL" id="GBO07361.1"/>
    </source>
</evidence>
<proteinExistence type="predicted"/>
<comment type="caution">
    <text evidence="1">The sequence shown here is derived from an EMBL/GenBank/DDBJ whole genome shotgun (WGS) entry which is preliminary data.</text>
</comment>
<organism evidence="1 2">
    <name type="scientific">Araneus ventricosus</name>
    <name type="common">Orbweaver spider</name>
    <name type="synonym">Epeira ventricosa</name>
    <dbReference type="NCBI Taxonomy" id="182803"/>
    <lineage>
        <taxon>Eukaryota</taxon>
        <taxon>Metazoa</taxon>
        <taxon>Ecdysozoa</taxon>
        <taxon>Arthropoda</taxon>
        <taxon>Chelicerata</taxon>
        <taxon>Arachnida</taxon>
        <taxon>Araneae</taxon>
        <taxon>Araneomorphae</taxon>
        <taxon>Entelegynae</taxon>
        <taxon>Araneoidea</taxon>
        <taxon>Araneidae</taxon>
        <taxon>Araneus</taxon>
    </lineage>
</organism>
<reference evidence="1 2" key="1">
    <citation type="journal article" date="2019" name="Sci. Rep.">
        <title>Orb-weaving spider Araneus ventricosus genome elucidates the spidroin gene catalogue.</title>
        <authorList>
            <person name="Kono N."/>
            <person name="Nakamura H."/>
            <person name="Ohtoshi R."/>
            <person name="Moran D.A.P."/>
            <person name="Shinohara A."/>
            <person name="Yoshida Y."/>
            <person name="Fujiwara M."/>
            <person name="Mori M."/>
            <person name="Tomita M."/>
            <person name="Arakawa K."/>
        </authorList>
    </citation>
    <scope>NUCLEOTIDE SEQUENCE [LARGE SCALE GENOMIC DNA]</scope>
</reference>
<accession>A0A4Y2U5L5</accession>
<dbReference type="Proteomes" id="UP000499080">
    <property type="component" value="Unassembled WGS sequence"/>
</dbReference>
<sequence>MDCNSVNIASSFKNVFPFPERLRRENGTAKGVLLMLHFQHFILCFEDTKFCHKLRSFSPLWMLERPCEADHAPMDPVDHPLTLTKEMWRNADPLGRLYLRALSALSGDISETLR</sequence>
<protein>
    <submittedName>
        <fullName evidence="1">Uncharacterized protein</fullName>
    </submittedName>
</protein>
<dbReference type="AlphaFoldDB" id="A0A4Y2U5L5"/>